<feature type="transmembrane region" description="Helical" evidence="2">
    <location>
        <begin position="30"/>
        <end position="47"/>
    </location>
</feature>
<evidence type="ECO:0008006" key="5">
    <source>
        <dbReference type="Google" id="ProtNLM"/>
    </source>
</evidence>
<keyword evidence="4" id="KW-1185">Reference proteome</keyword>
<gene>
    <name evidence="3" type="ORF">GCM10011505_21940</name>
</gene>
<organism evidence="3 4">
    <name type="scientific">Tistrella bauzanensis</name>
    <dbReference type="NCBI Taxonomy" id="657419"/>
    <lineage>
        <taxon>Bacteria</taxon>
        <taxon>Pseudomonadati</taxon>
        <taxon>Pseudomonadota</taxon>
        <taxon>Alphaproteobacteria</taxon>
        <taxon>Geminicoccales</taxon>
        <taxon>Geminicoccaceae</taxon>
        <taxon>Tistrella</taxon>
    </lineage>
</organism>
<feature type="transmembrane region" description="Helical" evidence="2">
    <location>
        <begin position="187"/>
        <end position="208"/>
    </location>
</feature>
<evidence type="ECO:0000256" key="1">
    <source>
        <dbReference type="SAM" id="MobiDB-lite"/>
    </source>
</evidence>
<evidence type="ECO:0000256" key="2">
    <source>
        <dbReference type="SAM" id="Phobius"/>
    </source>
</evidence>
<feature type="transmembrane region" description="Helical" evidence="2">
    <location>
        <begin position="99"/>
        <end position="121"/>
    </location>
</feature>
<feature type="transmembrane region" description="Helical" evidence="2">
    <location>
        <begin position="157"/>
        <end position="175"/>
    </location>
</feature>
<sequence length="340" mass="35439">MSQDRAAADGSPSDIAMTPDADSYRHARPLVMLGIGAILAYNVTSAAKEVYAGHVLQTADPFVLITLCFGLVVVVFQILHRLERGGSRARTGRVPAASVLRLFIVMNLTTTGAWLGLYFALRYLEPAVAGGLSGGVGPLAVLLWRRWTGRPIGGDELLSGLGILAACLLLAWSATAGQGLVIDATPAQTLAGLASATAGGISATLASVWAKKLSGAGMSPVGIMAHRFYVLVALAAVLALVLGRFALPLPDLGGVVIIGLFGVAAPLYALQVGIKYCRIFHVNIIIGLCPLFTLGFQAFSAWVHWSGLTVLGVVMLVVSGYVGLFRIRRPSRVAAAGVEP</sequence>
<dbReference type="RefSeq" id="WP_188577726.1">
    <property type="nucleotide sequence ID" value="NZ_BMDZ01000022.1"/>
</dbReference>
<feature type="transmembrane region" description="Helical" evidence="2">
    <location>
        <begin position="305"/>
        <end position="324"/>
    </location>
</feature>
<keyword evidence="2" id="KW-0812">Transmembrane</keyword>
<keyword evidence="2" id="KW-0472">Membrane</keyword>
<feature type="transmembrane region" description="Helical" evidence="2">
    <location>
        <begin position="228"/>
        <end position="246"/>
    </location>
</feature>
<comment type="caution">
    <text evidence="3">The sequence shown here is derived from an EMBL/GenBank/DDBJ whole genome shotgun (WGS) entry which is preliminary data.</text>
</comment>
<dbReference type="Proteomes" id="UP000603352">
    <property type="component" value="Unassembled WGS sequence"/>
</dbReference>
<evidence type="ECO:0000313" key="4">
    <source>
        <dbReference type="Proteomes" id="UP000603352"/>
    </source>
</evidence>
<feature type="transmembrane region" description="Helical" evidence="2">
    <location>
        <begin position="127"/>
        <end position="145"/>
    </location>
</feature>
<proteinExistence type="predicted"/>
<accession>A0ABQ1IIT9</accession>
<feature type="transmembrane region" description="Helical" evidence="2">
    <location>
        <begin position="59"/>
        <end position="79"/>
    </location>
</feature>
<feature type="transmembrane region" description="Helical" evidence="2">
    <location>
        <begin position="252"/>
        <end position="270"/>
    </location>
</feature>
<dbReference type="EMBL" id="BMDZ01000022">
    <property type="protein sequence ID" value="GGB40020.1"/>
    <property type="molecule type" value="Genomic_DNA"/>
</dbReference>
<protein>
    <recommendedName>
        <fullName evidence="5">EamA domain-containing protein</fullName>
    </recommendedName>
</protein>
<reference evidence="4" key="1">
    <citation type="journal article" date="2019" name="Int. J. Syst. Evol. Microbiol.">
        <title>The Global Catalogue of Microorganisms (GCM) 10K type strain sequencing project: providing services to taxonomists for standard genome sequencing and annotation.</title>
        <authorList>
            <consortium name="The Broad Institute Genomics Platform"/>
            <consortium name="The Broad Institute Genome Sequencing Center for Infectious Disease"/>
            <person name="Wu L."/>
            <person name="Ma J."/>
        </authorList>
    </citation>
    <scope>NUCLEOTIDE SEQUENCE [LARGE SCALE GENOMIC DNA]</scope>
    <source>
        <strain evidence="4">CGMCC 1.10188</strain>
    </source>
</reference>
<keyword evidence="2" id="KW-1133">Transmembrane helix</keyword>
<evidence type="ECO:0000313" key="3">
    <source>
        <dbReference type="EMBL" id="GGB40020.1"/>
    </source>
</evidence>
<name>A0ABQ1IIT9_9PROT</name>
<feature type="transmembrane region" description="Helical" evidence="2">
    <location>
        <begin position="282"/>
        <end position="299"/>
    </location>
</feature>
<feature type="region of interest" description="Disordered" evidence="1">
    <location>
        <begin position="1"/>
        <end position="20"/>
    </location>
</feature>